<evidence type="ECO:0000313" key="2">
    <source>
        <dbReference type="Proteomes" id="UP001234178"/>
    </source>
</evidence>
<gene>
    <name evidence="1" type="ORF">OUZ56_027470</name>
</gene>
<comment type="caution">
    <text evidence="1">The sequence shown here is derived from an EMBL/GenBank/DDBJ whole genome shotgun (WGS) entry which is preliminary data.</text>
</comment>
<proteinExistence type="predicted"/>
<sequence>MRARGCRVASFENDYRRRMGVECFVTDVQYMSLEIVNLLLKIKRKNRKHNVLFFLQSKKQ</sequence>
<reference evidence="1 2" key="1">
    <citation type="journal article" date="2023" name="Nucleic Acids Res.">
        <title>The hologenome of Daphnia magna reveals possible DNA methylation and microbiome-mediated evolution of the host genome.</title>
        <authorList>
            <person name="Chaturvedi A."/>
            <person name="Li X."/>
            <person name="Dhandapani V."/>
            <person name="Marshall H."/>
            <person name="Kissane S."/>
            <person name="Cuenca-Cambronero M."/>
            <person name="Asole G."/>
            <person name="Calvet F."/>
            <person name="Ruiz-Romero M."/>
            <person name="Marangio P."/>
            <person name="Guigo R."/>
            <person name="Rago D."/>
            <person name="Mirbahai L."/>
            <person name="Eastwood N."/>
            <person name="Colbourne J.K."/>
            <person name="Zhou J."/>
            <person name="Mallon E."/>
            <person name="Orsini L."/>
        </authorList>
    </citation>
    <scope>NUCLEOTIDE SEQUENCE [LARGE SCALE GENOMIC DNA]</scope>
    <source>
        <strain evidence="1">LRV0_1</strain>
    </source>
</reference>
<evidence type="ECO:0000313" key="1">
    <source>
        <dbReference type="EMBL" id="KAK4014958.1"/>
    </source>
</evidence>
<dbReference type="EMBL" id="JAOYFB010000004">
    <property type="protein sequence ID" value="KAK4014958.1"/>
    <property type="molecule type" value="Genomic_DNA"/>
</dbReference>
<keyword evidence="2" id="KW-1185">Reference proteome</keyword>
<name>A0ABQ9ZPV6_9CRUS</name>
<dbReference type="Proteomes" id="UP001234178">
    <property type="component" value="Unassembled WGS sequence"/>
</dbReference>
<protein>
    <submittedName>
        <fullName evidence="1">Uncharacterized protein</fullName>
    </submittedName>
</protein>
<organism evidence="1 2">
    <name type="scientific">Daphnia magna</name>
    <dbReference type="NCBI Taxonomy" id="35525"/>
    <lineage>
        <taxon>Eukaryota</taxon>
        <taxon>Metazoa</taxon>
        <taxon>Ecdysozoa</taxon>
        <taxon>Arthropoda</taxon>
        <taxon>Crustacea</taxon>
        <taxon>Branchiopoda</taxon>
        <taxon>Diplostraca</taxon>
        <taxon>Cladocera</taxon>
        <taxon>Anomopoda</taxon>
        <taxon>Daphniidae</taxon>
        <taxon>Daphnia</taxon>
    </lineage>
</organism>
<accession>A0ABQ9ZPV6</accession>